<dbReference type="SMART" id="SM00640">
    <property type="entry name" value="Glyco_32"/>
    <property type="match status" value="1"/>
</dbReference>
<feature type="domain" description="Glycosyl hydrolase family 32 C-terminal" evidence="8">
    <location>
        <begin position="554"/>
        <end position="614"/>
    </location>
</feature>
<keyword evidence="10" id="KW-1185">Reference proteome</keyword>
<comment type="caution">
    <text evidence="9">The sequence shown here is derived from an EMBL/GenBank/DDBJ whole genome shotgun (WGS) entry which is preliminary data.</text>
</comment>
<comment type="similarity">
    <text evidence="1 5">Belongs to the glycosyl hydrolase 32 family.</text>
</comment>
<evidence type="ECO:0000256" key="5">
    <source>
        <dbReference type="RuleBase" id="RU362110"/>
    </source>
</evidence>
<dbReference type="EC" id="3.2.1.26" evidence="2"/>
<feature type="domain" description="Glycosyl hydrolase family 32 N-terminal" evidence="7">
    <location>
        <begin position="154"/>
        <end position="465"/>
    </location>
</feature>
<gene>
    <name evidence="9" type="ORF">niasHT_011265</name>
</gene>
<dbReference type="AlphaFoldDB" id="A0ABD2L694"/>
<dbReference type="SUPFAM" id="SSF75005">
    <property type="entry name" value="Arabinanase/levansucrase/invertase"/>
    <property type="match status" value="1"/>
</dbReference>
<evidence type="ECO:0000313" key="9">
    <source>
        <dbReference type="EMBL" id="KAL3110760.1"/>
    </source>
</evidence>
<evidence type="ECO:0000259" key="7">
    <source>
        <dbReference type="Pfam" id="PF00251"/>
    </source>
</evidence>
<keyword evidence="3 5" id="KW-0378">Hydrolase</keyword>
<keyword evidence="4 5" id="KW-0326">Glycosidase</keyword>
<proteinExistence type="inferred from homology"/>
<sequence length="627" mass="71023">MGDKNKNTTKLAISPTAAPFPTTPGPNSTTARPPPTPQKDHFVFIEIRVDSVFHIWFKANCEEKEGVIYVRETAEGAETAERAMVSTTERDDRLFDFREIALLKQGTMELSWWSATTTISYIYVFEPETVLANGIRIVHISPETERNPGTEKFHLHPPLGWNNDPAGFSRTPDGVYHLFYQHYPHKQQWHGMHWAHAASTDLVRWKHQPILMKPEKSNWKGGIYTGSAIAAKDGGLRIYYTDHNDDRHPMEYQRSIVTKDFYRPMGPPRDAIARRPSELAAVITEDFRDPNVFVGPDGALFMTTSSRLTNGTGGVVLLFRQNETAANGGPEGWEFKGILHKDNRWHNAVCECSGLIPLGDPHSMHTLWAFVYSMSNSVDEDGRQFLNPVIVGNFNGRKFTPLFEQMLDFATGSYAYQGFRDSISGESLLVGWLGNWADYNGVQNFPTALTLPRVLKLAPSRNFLLTPPHPSVVQLREKELDMTDFRTFKITQLPKNGAVEIFFEIYYWRLRIYGSIALEMQQTDKGEEGKISLVASKDGLEIILGWKNGTQHRYIERKARPTSLQIFIDVGSVEVFSDQGEWSCTARIPDEGRVDNIRLIGRSEVLNSQSAKMWSIKSVTQSDETTQ</sequence>
<dbReference type="Pfam" id="PF00251">
    <property type="entry name" value="Glyco_hydro_32N"/>
    <property type="match status" value="1"/>
</dbReference>
<dbReference type="Gene3D" id="2.115.10.20">
    <property type="entry name" value="Glycosyl hydrolase domain, family 43"/>
    <property type="match status" value="1"/>
</dbReference>
<evidence type="ECO:0000259" key="8">
    <source>
        <dbReference type="Pfam" id="PF08244"/>
    </source>
</evidence>
<dbReference type="InterPro" id="IPR013148">
    <property type="entry name" value="Glyco_hydro_32_N"/>
</dbReference>
<name>A0ABD2L694_9BILA</name>
<dbReference type="InterPro" id="IPR013189">
    <property type="entry name" value="Glyco_hydro_32_C"/>
</dbReference>
<dbReference type="GO" id="GO:0004564">
    <property type="term" value="F:beta-fructofuranosidase activity"/>
    <property type="evidence" value="ECO:0007669"/>
    <property type="project" value="UniProtKB-EC"/>
</dbReference>
<feature type="region of interest" description="Disordered" evidence="6">
    <location>
        <begin position="1"/>
        <end position="37"/>
    </location>
</feature>
<dbReference type="PANTHER" id="PTHR43101:SF1">
    <property type="entry name" value="BETA-FRUCTOSIDASE"/>
    <property type="match status" value="1"/>
</dbReference>
<dbReference type="InterPro" id="IPR013320">
    <property type="entry name" value="ConA-like_dom_sf"/>
</dbReference>
<dbReference type="Pfam" id="PF08244">
    <property type="entry name" value="Glyco_hydro_32C"/>
    <property type="match status" value="1"/>
</dbReference>
<protein>
    <recommendedName>
        <fullName evidence="2">beta-fructofuranosidase</fullName>
        <ecNumber evidence="2">3.2.1.26</ecNumber>
    </recommendedName>
</protein>
<dbReference type="EMBL" id="JBICBT010000530">
    <property type="protein sequence ID" value="KAL3110760.1"/>
    <property type="molecule type" value="Genomic_DNA"/>
</dbReference>
<dbReference type="InterPro" id="IPR051214">
    <property type="entry name" value="GH32_Enzymes"/>
</dbReference>
<dbReference type="Gene3D" id="2.60.120.560">
    <property type="entry name" value="Exo-inulinase, domain 1"/>
    <property type="match status" value="1"/>
</dbReference>
<dbReference type="SUPFAM" id="SSF49899">
    <property type="entry name" value="Concanavalin A-like lectins/glucanases"/>
    <property type="match status" value="1"/>
</dbReference>
<dbReference type="Proteomes" id="UP001620626">
    <property type="component" value="Unassembled WGS sequence"/>
</dbReference>
<dbReference type="InterPro" id="IPR023296">
    <property type="entry name" value="Glyco_hydro_beta-prop_sf"/>
</dbReference>
<organism evidence="9 10">
    <name type="scientific">Heterodera trifolii</name>
    <dbReference type="NCBI Taxonomy" id="157864"/>
    <lineage>
        <taxon>Eukaryota</taxon>
        <taxon>Metazoa</taxon>
        <taxon>Ecdysozoa</taxon>
        <taxon>Nematoda</taxon>
        <taxon>Chromadorea</taxon>
        <taxon>Rhabditida</taxon>
        <taxon>Tylenchina</taxon>
        <taxon>Tylenchomorpha</taxon>
        <taxon>Tylenchoidea</taxon>
        <taxon>Heteroderidae</taxon>
        <taxon>Heteroderinae</taxon>
        <taxon>Heterodera</taxon>
    </lineage>
</organism>
<reference evidence="9 10" key="1">
    <citation type="submission" date="2024-10" db="EMBL/GenBank/DDBJ databases">
        <authorList>
            <person name="Kim D."/>
        </authorList>
    </citation>
    <scope>NUCLEOTIDE SEQUENCE [LARGE SCALE GENOMIC DNA]</scope>
    <source>
        <strain evidence="9">BH-2024</strain>
    </source>
</reference>
<evidence type="ECO:0000313" key="10">
    <source>
        <dbReference type="Proteomes" id="UP001620626"/>
    </source>
</evidence>
<accession>A0ABD2L694</accession>
<evidence type="ECO:0000256" key="2">
    <source>
        <dbReference type="ARBA" id="ARBA00012758"/>
    </source>
</evidence>
<dbReference type="PANTHER" id="PTHR43101">
    <property type="entry name" value="BETA-FRUCTOSIDASE"/>
    <property type="match status" value="1"/>
</dbReference>
<evidence type="ECO:0000256" key="1">
    <source>
        <dbReference type="ARBA" id="ARBA00009902"/>
    </source>
</evidence>
<evidence type="ECO:0000256" key="6">
    <source>
        <dbReference type="SAM" id="MobiDB-lite"/>
    </source>
</evidence>
<dbReference type="InterPro" id="IPR001362">
    <property type="entry name" value="Glyco_hydro_32"/>
</dbReference>
<evidence type="ECO:0000256" key="4">
    <source>
        <dbReference type="ARBA" id="ARBA00023295"/>
    </source>
</evidence>
<evidence type="ECO:0000256" key="3">
    <source>
        <dbReference type="ARBA" id="ARBA00022801"/>
    </source>
</evidence>